<dbReference type="Pfam" id="PF08892">
    <property type="entry name" value="YqcI_YcgG"/>
    <property type="match status" value="1"/>
</dbReference>
<name>A0ABP3GGY8_9BACI</name>
<keyword evidence="2" id="KW-1185">Reference proteome</keyword>
<reference evidence="2" key="1">
    <citation type="journal article" date="2019" name="Int. J. Syst. Evol. Microbiol.">
        <title>The Global Catalogue of Microorganisms (GCM) 10K type strain sequencing project: providing services to taxonomists for standard genome sequencing and annotation.</title>
        <authorList>
            <consortium name="The Broad Institute Genomics Platform"/>
            <consortium name="The Broad Institute Genome Sequencing Center for Infectious Disease"/>
            <person name="Wu L."/>
            <person name="Ma J."/>
        </authorList>
    </citation>
    <scope>NUCLEOTIDE SEQUENCE [LARGE SCALE GENOMIC DNA]</scope>
    <source>
        <strain evidence="2">JCM 9731</strain>
    </source>
</reference>
<evidence type="ECO:0000313" key="2">
    <source>
        <dbReference type="Proteomes" id="UP001500782"/>
    </source>
</evidence>
<accession>A0ABP3GGY8</accession>
<gene>
    <name evidence="1" type="ORF">GCM10008967_38820</name>
</gene>
<evidence type="ECO:0000313" key="1">
    <source>
        <dbReference type="EMBL" id="GAA0344661.1"/>
    </source>
</evidence>
<proteinExistence type="predicted"/>
<dbReference type="EMBL" id="BAAADJ010000063">
    <property type="protein sequence ID" value="GAA0344661.1"/>
    <property type="molecule type" value="Genomic_DNA"/>
</dbReference>
<protein>
    <submittedName>
        <fullName evidence="1">YqcI/YcgG family protein</fullName>
    </submittedName>
</protein>
<dbReference type="InterPro" id="IPR014988">
    <property type="entry name" value="Uncharacterised_YqcI/YcgG"/>
</dbReference>
<comment type="caution">
    <text evidence="1">The sequence shown here is derived from an EMBL/GenBank/DDBJ whole genome shotgun (WGS) entry which is preliminary data.</text>
</comment>
<dbReference type="PANTHER" id="PTHR40045">
    <property type="entry name" value="YCGG FAMILY PROTEIN"/>
    <property type="match status" value="1"/>
</dbReference>
<organism evidence="1 2">
    <name type="scientific">Bacillus carboniphilus</name>
    <dbReference type="NCBI Taxonomy" id="86663"/>
    <lineage>
        <taxon>Bacteria</taxon>
        <taxon>Bacillati</taxon>
        <taxon>Bacillota</taxon>
        <taxon>Bacilli</taxon>
        <taxon>Bacillales</taxon>
        <taxon>Bacillaceae</taxon>
        <taxon>Bacillus</taxon>
    </lineage>
</organism>
<dbReference type="PANTHER" id="PTHR40045:SF1">
    <property type="entry name" value="YQCI_YCGG FAMILY PROTEIN"/>
    <property type="match status" value="1"/>
</dbReference>
<sequence length="259" mass="30893">MVTIKHLYTDSPSQRNTLEKWERTALELFESKMTNKEKPFPCIPATIGYSLNQLRYVFIGDPREGASTHKLSEALNEFTQFSRDYGKYTSLIVFYETPQAIKEEFSVEQYEQLFWKHLSELSAIDGEAWPEKIPTDPHNPIWEYCYCGEPYFMYCATPAHKNRQSRHFEHMMLAITPRWVLQEFNRNPSLAARIKKKVRERLAKYDSISIHPDLNTYGEEDNYEWRQYFLRDDDTSLSKCPYHRMLKFLKIEDRTKAQE</sequence>
<dbReference type="Proteomes" id="UP001500782">
    <property type="component" value="Unassembled WGS sequence"/>
</dbReference>